<dbReference type="NCBIfam" id="TIGR02937">
    <property type="entry name" value="sigma70-ECF"/>
    <property type="match status" value="1"/>
</dbReference>
<evidence type="ECO:0000259" key="6">
    <source>
        <dbReference type="Pfam" id="PF08281"/>
    </source>
</evidence>
<dbReference type="CDD" id="cd06171">
    <property type="entry name" value="Sigma70_r4"/>
    <property type="match status" value="1"/>
</dbReference>
<feature type="domain" description="RNA polymerase sigma factor 70 region 4 type 2" evidence="6">
    <location>
        <begin position="119"/>
        <end position="168"/>
    </location>
</feature>
<dbReference type="InterPro" id="IPR007627">
    <property type="entry name" value="RNA_pol_sigma70_r2"/>
</dbReference>
<evidence type="ECO:0000256" key="1">
    <source>
        <dbReference type="ARBA" id="ARBA00010641"/>
    </source>
</evidence>
<dbReference type="GO" id="GO:0003677">
    <property type="term" value="F:DNA binding"/>
    <property type="evidence" value="ECO:0007669"/>
    <property type="project" value="InterPro"/>
</dbReference>
<organism evidence="7 8">
    <name type="scientific">Butyribacter intestini</name>
    <dbReference type="NCBI Taxonomy" id="1703332"/>
    <lineage>
        <taxon>Bacteria</taxon>
        <taxon>Bacillati</taxon>
        <taxon>Bacillota</taxon>
        <taxon>Clostridia</taxon>
        <taxon>Lachnospirales</taxon>
        <taxon>Lachnospiraceae</taxon>
        <taxon>Butyribacter</taxon>
    </lineage>
</organism>
<dbReference type="PANTHER" id="PTHR43133:SF60">
    <property type="entry name" value="RNA POLYMERASE SIGMA FACTOR SIGV"/>
    <property type="match status" value="1"/>
</dbReference>
<proteinExistence type="inferred from homology"/>
<dbReference type="SUPFAM" id="SSF88946">
    <property type="entry name" value="Sigma2 domain of RNA polymerase sigma factors"/>
    <property type="match status" value="1"/>
</dbReference>
<feature type="domain" description="RNA polymerase sigma-70 region 2" evidence="5">
    <location>
        <begin position="13"/>
        <end position="76"/>
    </location>
</feature>
<dbReference type="PANTHER" id="PTHR43133">
    <property type="entry name" value="RNA POLYMERASE ECF-TYPE SIGMA FACTO"/>
    <property type="match status" value="1"/>
</dbReference>
<name>A0AAW3JRB6_9FIRM</name>
<keyword evidence="8" id="KW-1185">Reference proteome</keyword>
<evidence type="ECO:0000256" key="2">
    <source>
        <dbReference type="ARBA" id="ARBA00023015"/>
    </source>
</evidence>
<dbReference type="Pfam" id="PF08281">
    <property type="entry name" value="Sigma70_r4_2"/>
    <property type="match status" value="1"/>
</dbReference>
<dbReference type="Pfam" id="PF04542">
    <property type="entry name" value="Sigma70_r2"/>
    <property type="match status" value="1"/>
</dbReference>
<comment type="similarity">
    <text evidence="1">Belongs to the sigma-70 factor family. ECF subfamily.</text>
</comment>
<dbReference type="GO" id="GO:0016987">
    <property type="term" value="F:sigma factor activity"/>
    <property type="evidence" value="ECO:0007669"/>
    <property type="project" value="UniProtKB-KW"/>
</dbReference>
<accession>A0AAW3JRB6</accession>
<evidence type="ECO:0000259" key="5">
    <source>
        <dbReference type="Pfam" id="PF04542"/>
    </source>
</evidence>
<dbReference type="InterPro" id="IPR013324">
    <property type="entry name" value="RNA_pol_sigma_r3/r4-like"/>
</dbReference>
<dbReference type="EMBL" id="LLKB01000005">
    <property type="protein sequence ID" value="KQC84987.1"/>
    <property type="molecule type" value="Genomic_DNA"/>
</dbReference>
<evidence type="ECO:0000256" key="3">
    <source>
        <dbReference type="ARBA" id="ARBA00023082"/>
    </source>
</evidence>
<dbReference type="GO" id="GO:0006352">
    <property type="term" value="P:DNA-templated transcription initiation"/>
    <property type="evidence" value="ECO:0007669"/>
    <property type="project" value="InterPro"/>
</dbReference>
<evidence type="ECO:0000313" key="8">
    <source>
        <dbReference type="Proteomes" id="UP000050833"/>
    </source>
</evidence>
<keyword evidence="2" id="KW-0805">Transcription regulation</keyword>
<dbReference type="InterPro" id="IPR013325">
    <property type="entry name" value="RNA_pol_sigma_r2"/>
</dbReference>
<dbReference type="AlphaFoldDB" id="A0AAW3JRB6"/>
<sequence>MTRQEFEEFVSSDGKDILRFCRITTGETAQGDDLYQDTMLKLWEQAKKLDNENSIKSYALSVAILIWKNKRRKFAWRHRIAAFESYEKHIESGGVECVRKISDEPEQQLLKKEEDEFVRQKVQELPEKYRMVVYLYYSADLKIKEIAKCLHITESAVKSRLRKAKSMLKKDLEVIRYGG</sequence>
<evidence type="ECO:0000256" key="4">
    <source>
        <dbReference type="ARBA" id="ARBA00023163"/>
    </source>
</evidence>
<keyword evidence="3" id="KW-0731">Sigma factor</keyword>
<dbReference type="Gene3D" id="1.10.10.10">
    <property type="entry name" value="Winged helix-like DNA-binding domain superfamily/Winged helix DNA-binding domain"/>
    <property type="match status" value="1"/>
</dbReference>
<dbReference type="Gene3D" id="1.10.1740.10">
    <property type="match status" value="1"/>
</dbReference>
<dbReference type="InterPro" id="IPR039425">
    <property type="entry name" value="RNA_pol_sigma-70-like"/>
</dbReference>
<comment type="caution">
    <text evidence="7">The sequence shown here is derived from an EMBL/GenBank/DDBJ whole genome shotgun (WGS) entry which is preliminary data.</text>
</comment>
<evidence type="ECO:0000313" key="7">
    <source>
        <dbReference type="EMBL" id="KQC84987.1"/>
    </source>
</evidence>
<dbReference type="RefSeq" id="WP_055944348.1">
    <property type="nucleotide sequence ID" value="NZ_LLKB01000005.1"/>
</dbReference>
<reference evidence="7 8" key="1">
    <citation type="submission" date="2015-10" db="EMBL/GenBank/DDBJ databases">
        <title>Butyribacter intestini gen. nov., sp. nov., a butyric acid-producing bacterium of the family Lachnospiraceae isolated from the human faeces.</title>
        <authorList>
            <person name="Zou Y."/>
            <person name="Xue W."/>
            <person name="Luo G."/>
            <person name="Lv M."/>
        </authorList>
    </citation>
    <scope>NUCLEOTIDE SEQUENCE [LARGE SCALE GENOMIC DNA]</scope>
    <source>
        <strain evidence="7 8">TF01-11</strain>
    </source>
</reference>
<evidence type="ECO:0008006" key="9">
    <source>
        <dbReference type="Google" id="ProtNLM"/>
    </source>
</evidence>
<dbReference type="InterPro" id="IPR014284">
    <property type="entry name" value="RNA_pol_sigma-70_dom"/>
</dbReference>
<dbReference type="InterPro" id="IPR013249">
    <property type="entry name" value="RNA_pol_sigma70_r4_t2"/>
</dbReference>
<gene>
    <name evidence="7" type="ORF">APZ18_09750</name>
</gene>
<dbReference type="Proteomes" id="UP000050833">
    <property type="component" value="Unassembled WGS sequence"/>
</dbReference>
<keyword evidence="4" id="KW-0804">Transcription</keyword>
<protein>
    <recommendedName>
        <fullName evidence="9">RNA polymerase sigma factor</fullName>
    </recommendedName>
</protein>
<dbReference type="SUPFAM" id="SSF88659">
    <property type="entry name" value="Sigma3 and sigma4 domains of RNA polymerase sigma factors"/>
    <property type="match status" value="1"/>
</dbReference>
<dbReference type="InterPro" id="IPR036388">
    <property type="entry name" value="WH-like_DNA-bd_sf"/>
</dbReference>